<evidence type="ECO:0000313" key="3">
    <source>
        <dbReference type="Proteomes" id="UP001303046"/>
    </source>
</evidence>
<name>A0ABR1CXE8_NECAM</name>
<dbReference type="PANTHER" id="PTHR12959:SF11">
    <property type="entry name" value="GPI TRANSAMIDASE COMPONENT PIG-T"/>
    <property type="match status" value="1"/>
</dbReference>
<dbReference type="EMBL" id="JAVFWL010000003">
    <property type="protein sequence ID" value="KAK6742561.1"/>
    <property type="molecule type" value="Genomic_DNA"/>
</dbReference>
<dbReference type="Pfam" id="PF04113">
    <property type="entry name" value="Gpi16"/>
    <property type="match status" value="2"/>
</dbReference>
<keyword evidence="1" id="KW-0732">Signal</keyword>
<organism evidence="2 3">
    <name type="scientific">Necator americanus</name>
    <name type="common">Human hookworm</name>
    <dbReference type="NCBI Taxonomy" id="51031"/>
    <lineage>
        <taxon>Eukaryota</taxon>
        <taxon>Metazoa</taxon>
        <taxon>Ecdysozoa</taxon>
        <taxon>Nematoda</taxon>
        <taxon>Chromadorea</taxon>
        <taxon>Rhabditida</taxon>
        <taxon>Rhabditina</taxon>
        <taxon>Rhabditomorpha</taxon>
        <taxon>Strongyloidea</taxon>
        <taxon>Ancylostomatidae</taxon>
        <taxon>Bunostominae</taxon>
        <taxon>Necator</taxon>
    </lineage>
</organism>
<dbReference type="InterPro" id="IPR007245">
    <property type="entry name" value="PIG-T"/>
</dbReference>
<dbReference type="PANTHER" id="PTHR12959">
    <property type="entry name" value="GPI TRANSAMIDASE COMPONENT PIG-T-RELATED"/>
    <property type="match status" value="1"/>
</dbReference>
<evidence type="ECO:0008006" key="4">
    <source>
        <dbReference type="Google" id="ProtNLM"/>
    </source>
</evidence>
<sequence length="565" mass="63620">MWLFILFIALRRISGDSYTEELKIRRLAPGNIFTEFQLDISSGDVQLGSEYTLFPRILAEIISSHSVVELSFHLTQGRWYSSTWGLPPQPSGPTGGVVHAWILGNATTVDAKWRALINSLNGVFCTALTSVVPELTSSPKFGFKRLDTGTSYQMELRHSALGRETVCAENLTPWKKLLPCKQSGLVTLFNPIKLYKSVYHSMGFELHRACEGEECKWQLHLVMSNVVDIPIKSRRLDFSTFELFGRRTTGVCKAAASSKMLVQMDDENMRLEPAPSEIITKLEDRFAVYDLQNNKTEYPFSVSAFYGSPFSPKSAQMHALVSVSSFVGGSDQVAGVLASVLTNAGETQRVIYSHQLPWFLLIYYHTITLTCKDLLSGQKQVPIIYDRYFAPSITREKPALLEWDLDIPRKSECRLQISFDKAFMRIREYPPDANHGMYVPAATLTLVRNSSLVQENGNTTREGPITLYGNTLLIVLPVPDFSMPFNVICFVMTTVSLCFGPIHSFSTKMLIPVNSALPSSSLARKAFRLFLLTMLVLASYAQYKEMSLHEIRRSIEHFFDKMNSV</sequence>
<keyword evidence="3" id="KW-1185">Reference proteome</keyword>
<reference evidence="2 3" key="1">
    <citation type="submission" date="2023-08" db="EMBL/GenBank/DDBJ databases">
        <title>A Necator americanus chromosomal reference genome.</title>
        <authorList>
            <person name="Ilik V."/>
            <person name="Petrzelkova K.J."/>
            <person name="Pardy F."/>
            <person name="Fuh T."/>
            <person name="Niatou-Singa F.S."/>
            <person name="Gouil Q."/>
            <person name="Baker L."/>
            <person name="Ritchie M.E."/>
            <person name="Jex A.R."/>
            <person name="Gazzola D."/>
            <person name="Li H."/>
            <person name="Toshio Fujiwara R."/>
            <person name="Zhan B."/>
            <person name="Aroian R.V."/>
            <person name="Pafco B."/>
            <person name="Schwarz E.M."/>
        </authorList>
    </citation>
    <scope>NUCLEOTIDE SEQUENCE [LARGE SCALE GENOMIC DNA]</scope>
    <source>
        <strain evidence="2 3">Aroian</strain>
        <tissue evidence="2">Whole animal</tissue>
    </source>
</reference>
<protein>
    <recommendedName>
        <fullName evidence="4">Gpi16 subunit, GPI transamidase component</fullName>
    </recommendedName>
</protein>
<accession>A0ABR1CXE8</accession>
<comment type="caution">
    <text evidence="2">The sequence shown here is derived from an EMBL/GenBank/DDBJ whole genome shotgun (WGS) entry which is preliminary data.</text>
</comment>
<feature type="chain" id="PRO_5045869558" description="Gpi16 subunit, GPI transamidase component" evidence="1">
    <location>
        <begin position="16"/>
        <end position="565"/>
    </location>
</feature>
<evidence type="ECO:0000256" key="1">
    <source>
        <dbReference type="SAM" id="SignalP"/>
    </source>
</evidence>
<dbReference type="Proteomes" id="UP001303046">
    <property type="component" value="Unassembled WGS sequence"/>
</dbReference>
<gene>
    <name evidence="2" type="primary">Necator_chrIII.g10818</name>
    <name evidence="2" type="ORF">RB195_010053</name>
</gene>
<evidence type="ECO:0000313" key="2">
    <source>
        <dbReference type="EMBL" id="KAK6742561.1"/>
    </source>
</evidence>
<proteinExistence type="predicted"/>
<feature type="signal peptide" evidence="1">
    <location>
        <begin position="1"/>
        <end position="15"/>
    </location>
</feature>